<dbReference type="AlphaFoldDB" id="A0A914RIS2"/>
<dbReference type="PANTHER" id="PTHR12702">
    <property type="entry name" value="SEC15"/>
    <property type="match status" value="1"/>
</dbReference>
<sequence>MKNEWKVERKVRQASVHDDDELLSAQDLIDFTPVHRCCQIFNVLGAKEVFDAYYRKQRKEQAAVVIRPPSKLVSFMHSNAELTQQSIHSYVRYLDEIIGFFVVEDHIMQTEPSLVTAAYKDQLWEMALQQVTTAMNTHFITLFAAMLREEHGQGTFQGGCLDVEMMLRMKKVILLFALTMKSYGFGIGSLYTLLQNFR</sequence>
<name>A0A914RIS2_PAREQ</name>
<proteinExistence type="predicted"/>
<dbReference type="GO" id="GO:0006893">
    <property type="term" value="P:Golgi to plasma membrane transport"/>
    <property type="evidence" value="ECO:0007669"/>
    <property type="project" value="TreeGrafter"/>
</dbReference>
<keyword evidence="1" id="KW-0812">Transmembrane</keyword>
<accession>A0A914RIS2</accession>
<keyword evidence="1" id="KW-1133">Transmembrane helix</keyword>
<dbReference type="PANTHER" id="PTHR12702:SF0">
    <property type="entry name" value="EXOCYST COMPLEX COMPONENT 6"/>
    <property type="match status" value="1"/>
</dbReference>
<dbReference type="GO" id="GO:0000145">
    <property type="term" value="C:exocyst"/>
    <property type="evidence" value="ECO:0007669"/>
    <property type="project" value="TreeGrafter"/>
</dbReference>
<feature type="transmembrane region" description="Helical" evidence="1">
    <location>
        <begin position="172"/>
        <end position="194"/>
    </location>
</feature>
<keyword evidence="1" id="KW-0472">Membrane</keyword>
<organism evidence="2 3">
    <name type="scientific">Parascaris equorum</name>
    <name type="common">Equine roundworm</name>
    <dbReference type="NCBI Taxonomy" id="6256"/>
    <lineage>
        <taxon>Eukaryota</taxon>
        <taxon>Metazoa</taxon>
        <taxon>Ecdysozoa</taxon>
        <taxon>Nematoda</taxon>
        <taxon>Chromadorea</taxon>
        <taxon>Rhabditida</taxon>
        <taxon>Spirurina</taxon>
        <taxon>Ascaridomorpha</taxon>
        <taxon>Ascaridoidea</taxon>
        <taxon>Ascarididae</taxon>
        <taxon>Parascaris</taxon>
    </lineage>
</organism>
<evidence type="ECO:0000256" key="1">
    <source>
        <dbReference type="SAM" id="Phobius"/>
    </source>
</evidence>
<evidence type="ECO:0000313" key="3">
    <source>
        <dbReference type="WBParaSite" id="PEQ_0000469201-mRNA-1"/>
    </source>
</evidence>
<dbReference type="GO" id="GO:0006886">
    <property type="term" value="P:intracellular protein transport"/>
    <property type="evidence" value="ECO:0007669"/>
    <property type="project" value="InterPro"/>
</dbReference>
<dbReference type="GO" id="GO:0090522">
    <property type="term" value="P:vesicle tethering involved in exocytosis"/>
    <property type="evidence" value="ECO:0007669"/>
    <property type="project" value="InterPro"/>
</dbReference>
<dbReference type="Proteomes" id="UP000887564">
    <property type="component" value="Unplaced"/>
</dbReference>
<keyword evidence="2" id="KW-1185">Reference proteome</keyword>
<protein>
    <submittedName>
        <fullName evidence="3">Exocyst complex component 6</fullName>
    </submittedName>
</protein>
<dbReference type="InterPro" id="IPR007225">
    <property type="entry name" value="EXOC6/Sec15"/>
</dbReference>
<reference evidence="3" key="1">
    <citation type="submission" date="2022-11" db="UniProtKB">
        <authorList>
            <consortium name="WormBaseParasite"/>
        </authorList>
    </citation>
    <scope>IDENTIFICATION</scope>
</reference>
<dbReference type="WBParaSite" id="PEQ_0000469201-mRNA-1">
    <property type="protein sequence ID" value="PEQ_0000469201-mRNA-1"/>
    <property type="gene ID" value="PEQ_0000469201"/>
</dbReference>
<evidence type="ECO:0000313" key="2">
    <source>
        <dbReference type="Proteomes" id="UP000887564"/>
    </source>
</evidence>
<dbReference type="GO" id="GO:0016020">
    <property type="term" value="C:membrane"/>
    <property type="evidence" value="ECO:0007669"/>
    <property type="project" value="TreeGrafter"/>
</dbReference>